<organism evidence="5 6">
    <name type="scientific">Flavihumibacter petaseus NBRC 106054</name>
    <dbReference type="NCBI Taxonomy" id="1220578"/>
    <lineage>
        <taxon>Bacteria</taxon>
        <taxon>Pseudomonadati</taxon>
        <taxon>Bacteroidota</taxon>
        <taxon>Chitinophagia</taxon>
        <taxon>Chitinophagales</taxon>
        <taxon>Chitinophagaceae</taxon>
        <taxon>Flavihumibacter</taxon>
    </lineage>
</organism>
<reference evidence="5 6" key="1">
    <citation type="submission" date="2015-04" db="EMBL/GenBank/DDBJ databases">
        <title>Whole genome shotgun sequence of Flavihumibacter petaseus NBRC 106054.</title>
        <authorList>
            <person name="Miyazawa S."/>
            <person name="Hosoyama A."/>
            <person name="Hashimoto M."/>
            <person name="Noguchi M."/>
            <person name="Tsuchikane K."/>
            <person name="Ohji S."/>
            <person name="Yamazoe A."/>
            <person name="Ichikawa N."/>
            <person name="Kimura A."/>
            <person name="Fujita N."/>
        </authorList>
    </citation>
    <scope>NUCLEOTIDE SEQUENCE [LARGE SCALE GENOMIC DNA]</scope>
    <source>
        <strain evidence="5 6">NBRC 106054</strain>
    </source>
</reference>
<evidence type="ECO:0000313" key="5">
    <source>
        <dbReference type="EMBL" id="GAO42998.1"/>
    </source>
</evidence>
<keyword evidence="3" id="KW-0479">Metal-binding</keyword>
<keyword evidence="2" id="KW-0349">Heme</keyword>
<sequence>MTIMESKKDITTLTDIQLLVNSFYGKVRENAVLGPIFNGVIKDNWQRHLEKMYTFWQTVLLEERTYEGRPFPPHAKLPIDKTHFDTWLGIWTATVDENFTGPVADEAKWRGNKMAELFLYKLEYFRNGSGQALV</sequence>
<keyword evidence="1" id="KW-0813">Transport</keyword>
<proteinExistence type="predicted"/>
<keyword evidence="4" id="KW-0408">Iron</keyword>
<gene>
    <name evidence="5" type="ORF">FPE01S_02_01030</name>
</gene>
<evidence type="ECO:0008006" key="7">
    <source>
        <dbReference type="Google" id="ProtNLM"/>
    </source>
</evidence>
<dbReference type="InterPro" id="IPR009050">
    <property type="entry name" value="Globin-like_sf"/>
</dbReference>
<dbReference type="InterPro" id="IPR001486">
    <property type="entry name" value="Hemoglobin_trunc"/>
</dbReference>
<dbReference type="Gene3D" id="1.10.490.10">
    <property type="entry name" value="Globins"/>
    <property type="match status" value="1"/>
</dbReference>
<name>A0A0E9MZP1_9BACT</name>
<dbReference type="SUPFAM" id="SSF46458">
    <property type="entry name" value="Globin-like"/>
    <property type="match status" value="1"/>
</dbReference>
<evidence type="ECO:0000256" key="4">
    <source>
        <dbReference type="ARBA" id="ARBA00023004"/>
    </source>
</evidence>
<dbReference type="STRING" id="1220578.FPE01S_02_01030"/>
<comment type="caution">
    <text evidence="5">The sequence shown here is derived from an EMBL/GenBank/DDBJ whole genome shotgun (WGS) entry which is preliminary data.</text>
</comment>
<dbReference type="InterPro" id="IPR012292">
    <property type="entry name" value="Globin/Proto"/>
</dbReference>
<dbReference type="GO" id="GO:0019825">
    <property type="term" value="F:oxygen binding"/>
    <property type="evidence" value="ECO:0007669"/>
    <property type="project" value="InterPro"/>
</dbReference>
<dbReference type="GO" id="GO:0020037">
    <property type="term" value="F:heme binding"/>
    <property type="evidence" value="ECO:0007669"/>
    <property type="project" value="InterPro"/>
</dbReference>
<keyword evidence="6" id="KW-1185">Reference proteome</keyword>
<dbReference type="AlphaFoldDB" id="A0A0E9MZP1"/>
<dbReference type="Pfam" id="PF01152">
    <property type="entry name" value="Bac_globin"/>
    <property type="match status" value="1"/>
</dbReference>
<evidence type="ECO:0000256" key="2">
    <source>
        <dbReference type="ARBA" id="ARBA00022617"/>
    </source>
</evidence>
<dbReference type="Proteomes" id="UP000033121">
    <property type="component" value="Unassembled WGS sequence"/>
</dbReference>
<evidence type="ECO:0000256" key="1">
    <source>
        <dbReference type="ARBA" id="ARBA00022448"/>
    </source>
</evidence>
<dbReference type="CDD" id="cd08916">
    <property type="entry name" value="TrHb3_P"/>
    <property type="match status" value="1"/>
</dbReference>
<dbReference type="GO" id="GO:0046872">
    <property type="term" value="F:metal ion binding"/>
    <property type="evidence" value="ECO:0007669"/>
    <property type="project" value="UniProtKB-KW"/>
</dbReference>
<accession>A0A0E9MZP1</accession>
<evidence type="ECO:0000313" key="6">
    <source>
        <dbReference type="Proteomes" id="UP000033121"/>
    </source>
</evidence>
<evidence type="ECO:0000256" key="3">
    <source>
        <dbReference type="ARBA" id="ARBA00022723"/>
    </source>
</evidence>
<protein>
    <recommendedName>
        <fullName evidence="7">Globin family protein</fullName>
    </recommendedName>
</protein>
<dbReference type="EMBL" id="BBWV01000002">
    <property type="protein sequence ID" value="GAO42998.1"/>
    <property type="molecule type" value="Genomic_DNA"/>
</dbReference>